<organism evidence="4 5">
    <name type="scientific">Aerophobetes bacterium</name>
    <dbReference type="NCBI Taxonomy" id="2030807"/>
    <lineage>
        <taxon>Bacteria</taxon>
        <taxon>Candidatus Aerophobota</taxon>
    </lineage>
</organism>
<comment type="caution">
    <text evidence="4">The sequence shown here is derived from an EMBL/GenBank/DDBJ whole genome shotgun (WGS) entry which is preliminary data.</text>
</comment>
<dbReference type="Gene3D" id="3.90.1150.10">
    <property type="entry name" value="Aspartate Aminotransferase, domain 1"/>
    <property type="match status" value="1"/>
</dbReference>
<dbReference type="PIRSF" id="PIRSF000521">
    <property type="entry name" value="Transaminase_4ab_Lys_Orn"/>
    <property type="match status" value="1"/>
</dbReference>
<comment type="similarity">
    <text evidence="1 3">Belongs to the class-III pyridoxal-phosphate-dependent aminotransferase family.</text>
</comment>
<protein>
    <submittedName>
        <fullName evidence="4">Aspartate aminotransferase family protein</fullName>
    </submittedName>
</protein>
<evidence type="ECO:0000256" key="2">
    <source>
        <dbReference type="ARBA" id="ARBA00022898"/>
    </source>
</evidence>
<name>A0A523T9V0_UNCAE</name>
<evidence type="ECO:0000313" key="5">
    <source>
        <dbReference type="Proteomes" id="UP000316517"/>
    </source>
</evidence>
<dbReference type="PANTHER" id="PTHR43094:SF1">
    <property type="entry name" value="AMINOTRANSFERASE CLASS-III"/>
    <property type="match status" value="1"/>
</dbReference>
<keyword evidence="4" id="KW-0808">Transferase</keyword>
<sequence>MFNKITFDEILEGRRALLDGWGGRPGIIIIGAKGAKLRDSEGREYIDCTSQAFVLNIGANHPRVIEAVRRQLEETTHVVYNLDSIPLLLLTRKLAEIAPDTLSRVNFCLEGSLASESAMKLAMKNRPGCKYFVVFEHGYHGRNLLTMAASWTDPETPFSYFKENVIKVPEAYCYRCKFNLHYPSCNLECARFIEETIEKHRDGGVVALMMEPVQGNGGQISFPSEFHRKVREICDRQDILLIWDEIQTAFGRVGKMFAAELYQVVPDILVFGKAVAGGLPLAGIMTRDNLKVFDAGENAFTFAHFPLSLVAALATIEVLQEGQLLERCNRLNQHIIHHLRNLQKNYQIIGDVRGPGLAIGIELVKDRDSKEPAVKEASEVVRLALKRGVMFGISKYGGLGNVVKIKPPLVISDEEVETVLSVFEQCIAEVQRHG</sequence>
<evidence type="ECO:0000256" key="3">
    <source>
        <dbReference type="RuleBase" id="RU003560"/>
    </source>
</evidence>
<dbReference type="GO" id="GO:0008483">
    <property type="term" value="F:transaminase activity"/>
    <property type="evidence" value="ECO:0007669"/>
    <property type="project" value="UniProtKB-KW"/>
</dbReference>
<accession>A0A523T9V0</accession>
<dbReference type="SUPFAM" id="SSF53383">
    <property type="entry name" value="PLP-dependent transferases"/>
    <property type="match status" value="1"/>
</dbReference>
<dbReference type="CDD" id="cd00610">
    <property type="entry name" value="OAT_like"/>
    <property type="match status" value="1"/>
</dbReference>
<evidence type="ECO:0000313" key="4">
    <source>
        <dbReference type="EMBL" id="TET27085.1"/>
    </source>
</evidence>
<dbReference type="Proteomes" id="UP000316517">
    <property type="component" value="Unassembled WGS sequence"/>
</dbReference>
<dbReference type="InterPro" id="IPR015422">
    <property type="entry name" value="PyrdxlP-dep_Trfase_small"/>
</dbReference>
<dbReference type="EMBL" id="SOJT01000207">
    <property type="protein sequence ID" value="TET27085.1"/>
    <property type="molecule type" value="Genomic_DNA"/>
</dbReference>
<keyword evidence="4" id="KW-0032">Aminotransferase</keyword>
<gene>
    <name evidence="4" type="ORF">E3J68_04685</name>
</gene>
<dbReference type="AlphaFoldDB" id="A0A523T9V0"/>
<dbReference type="InterPro" id="IPR015421">
    <property type="entry name" value="PyrdxlP-dep_Trfase_major"/>
</dbReference>
<dbReference type="Pfam" id="PF00202">
    <property type="entry name" value="Aminotran_3"/>
    <property type="match status" value="1"/>
</dbReference>
<keyword evidence="2 3" id="KW-0663">Pyridoxal phosphate</keyword>
<dbReference type="InterPro" id="IPR015424">
    <property type="entry name" value="PyrdxlP-dep_Trfase"/>
</dbReference>
<dbReference type="Gene3D" id="3.40.640.10">
    <property type="entry name" value="Type I PLP-dependent aspartate aminotransferase-like (Major domain)"/>
    <property type="match status" value="1"/>
</dbReference>
<proteinExistence type="inferred from homology"/>
<dbReference type="GO" id="GO:0030170">
    <property type="term" value="F:pyridoxal phosphate binding"/>
    <property type="evidence" value="ECO:0007669"/>
    <property type="project" value="InterPro"/>
</dbReference>
<dbReference type="InterPro" id="IPR005814">
    <property type="entry name" value="Aminotrans_3"/>
</dbReference>
<dbReference type="PROSITE" id="PS00600">
    <property type="entry name" value="AA_TRANSFER_CLASS_3"/>
    <property type="match status" value="1"/>
</dbReference>
<dbReference type="PANTHER" id="PTHR43094">
    <property type="entry name" value="AMINOTRANSFERASE"/>
    <property type="match status" value="1"/>
</dbReference>
<reference evidence="4 5" key="1">
    <citation type="submission" date="2019-03" db="EMBL/GenBank/DDBJ databases">
        <title>Metabolic potential of uncultured bacteria and archaea associated with petroleum seepage in deep-sea sediments.</title>
        <authorList>
            <person name="Dong X."/>
            <person name="Hubert C."/>
        </authorList>
    </citation>
    <scope>NUCLEOTIDE SEQUENCE [LARGE SCALE GENOMIC DNA]</scope>
    <source>
        <strain evidence="4">E44_bin3</strain>
    </source>
</reference>
<dbReference type="InterPro" id="IPR049704">
    <property type="entry name" value="Aminotrans_3_PPA_site"/>
</dbReference>
<evidence type="ECO:0000256" key="1">
    <source>
        <dbReference type="ARBA" id="ARBA00008954"/>
    </source>
</evidence>